<feature type="compositionally biased region" description="Gly residues" evidence="5">
    <location>
        <begin position="173"/>
        <end position="185"/>
    </location>
</feature>
<evidence type="ECO:0000313" key="7">
    <source>
        <dbReference type="EMBL" id="ALN80732.1"/>
    </source>
</evidence>
<keyword evidence="1 4" id="KW-0349">Heme</keyword>
<evidence type="ECO:0000259" key="6">
    <source>
        <dbReference type="PROSITE" id="PS51007"/>
    </source>
</evidence>
<sequence length="286" mass="29955">MKTIHTSMLAAAVAIGLLAVAGTVTVYSGVYNVAADDPHIPAVYALLETARARSISARASELQPPPGLDDEARIRQGAGNYAAMCAGCHLAPGSEPTELSKGLYPTPPDLTRKMVSTAEAFWVIKHGIKASGMPAWGKSMQDEYIWNMAAFLQKLPKLDRAKYETWVASSGGHSHGGGETGGHGHAPGQHDSQQESGEPAHEQAHVQQSGKGGATGAKQGMTSEDGTRHTHADGMQHLHAATVKPPEPKPPAPLRAADPHADMAMPAAKPKTDADPARDAGHGHQH</sequence>
<dbReference type="Pfam" id="PF13442">
    <property type="entry name" value="Cytochrome_CBB3"/>
    <property type="match status" value="1"/>
</dbReference>
<dbReference type="RefSeq" id="WP_082647848.1">
    <property type="nucleotide sequence ID" value="NZ_CP011129.1"/>
</dbReference>
<dbReference type="STRING" id="84531.LA76x_2602"/>
<dbReference type="EMBL" id="CP011129">
    <property type="protein sequence ID" value="ALN80732.1"/>
    <property type="molecule type" value="Genomic_DNA"/>
</dbReference>
<feature type="region of interest" description="Disordered" evidence="5">
    <location>
        <begin position="168"/>
        <end position="286"/>
    </location>
</feature>
<dbReference type="KEGG" id="lab:LA76x_2602"/>
<accession>A0A0S2FB13</accession>
<dbReference type="GO" id="GO:0020037">
    <property type="term" value="F:heme binding"/>
    <property type="evidence" value="ECO:0007669"/>
    <property type="project" value="InterPro"/>
</dbReference>
<evidence type="ECO:0000256" key="3">
    <source>
        <dbReference type="ARBA" id="ARBA00023004"/>
    </source>
</evidence>
<feature type="domain" description="Cytochrome c" evidence="6">
    <location>
        <begin position="72"/>
        <end position="156"/>
    </location>
</feature>
<name>A0A0S2FB13_LYSAN</name>
<dbReference type="InterPro" id="IPR009056">
    <property type="entry name" value="Cyt_c-like_dom"/>
</dbReference>
<reference evidence="7 8" key="1">
    <citation type="journal article" date="2015" name="BMC Genomics">
        <title>Comparative genomics and metabolic profiling of the genus Lysobacter.</title>
        <authorList>
            <person name="de Bruijn I."/>
            <person name="Cheng X."/>
            <person name="de Jager V."/>
            <person name="Exposito R.G."/>
            <person name="Watrous J."/>
            <person name="Patel N."/>
            <person name="Postma J."/>
            <person name="Dorrestein P.C."/>
            <person name="Kobayashi D."/>
            <person name="Raaijmakers J.M."/>
        </authorList>
    </citation>
    <scope>NUCLEOTIDE SEQUENCE [LARGE SCALE GENOMIC DNA]</scope>
    <source>
        <strain evidence="7 8">76</strain>
    </source>
</reference>
<gene>
    <name evidence="7" type="ORF">LA76x_2602</name>
</gene>
<keyword evidence="2 4" id="KW-0479">Metal-binding</keyword>
<dbReference type="GO" id="GO:0009055">
    <property type="term" value="F:electron transfer activity"/>
    <property type="evidence" value="ECO:0007669"/>
    <property type="project" value="InterPro"/>
</dbReference>
<dbReference type="GO" id="GO:0046872">
    <property type="term" value="F:metal ion binding"/>
    <property type="evidence" value="ECO:0007669"/>
    <property type="project" value="UniProtKB-KW"/>
</dbReference>
<protein>
    <submittedName>
        <fullName evidence="7">Cytochrome C oxidase, cbb3-type, subunit III family protein</fullName>
    </submittedName>
</protein>
<dbReference type="PATRIC" id="fig|84531.8.peg.2613"/>
<dbReference type="Proteomes" id="UP000060787">
    <property type="component" value="Chromosome"/>
</dbReference>
<evidence type="ECO:0000256" key="5">
    <source>
        <dbReference type="SAM" id="MobiDB-lite"/>
    </source>
</evidence>
<dbReference type="InterPro" id="IPR036909">
    <property type="entry name" value="Cyt_c-like_dom_sf"/>
</dbReference>
<dbReference type="AlphaFoldDB" id="A0A0S2FB13"/>
<feature type="compositionally biased region" description="Basic and acidic residues" evidence="5">
    <location>
        <begin position="270"/>
        <end position="286"/>
    </location>
</feature>
<feature type="compositionally biased region" description="Basic and acidic residues" evidence="5">
    <location>
        <begin position="225"/>
        <end position="236"/>
    </location>
</feature>
<evidence type="ECO:0000313" key="8">
    <source>
        <dbReference type="Proteomes" id="UP000060787"/>
    </source>
</evidence>
<proteinExistence type="predicted"/>
<evidence type="ECO:0000256" key="1">
    <source>
        <dbReference type="ARBA" id="ARBA00022617"/>
    </source>
</evidence>
<evidence type="ECO:0000256" key="2">
    <source>
        <dbReference type="ARBA" id="ARBA00022723"/>
    </source>
</evidence>
<keyword evidence="3 4" id="KW-0408">Iron</keyword>
<organism evidence="7 8">
    <name type="scientific">Lysobacter antibioticus</name>
    <dbReference type="NCBI Taxonomy" id="84531"/>
    <lineage>
        <taxon>Bacteria</taxon>
        <taxon>Pseudomonadati</taxon>
        <taxon>Pseudomonadota</taxon>
        <taxon>Gammaproteobacteria</taxon>
        <taxon>Lysobacterales</taxon>
        <taxon>Lysobacteraceae</taxon>
        <taxon>Lysobacter</taxon>
    </lineage>
</organism>
<keyword evidence="8" id="KW-1185">Reference proteome</keyword>
<dbReference type="SUPFAM" id="SSF46626">
    <property type="entry name" value="Cytochrome c"/>
    <property type="match status" value="1"/>
</dbReference>
<dbReference type="Gene3D" id="1.10.760.10">
    <property type="entry name" value="Cytochrome c-like domain"/>
    <property type="match status" value="1"/>
</dbReference>
<dbReference type="PROSITE" id="PS51007">
    <property type="entry name" value="CYTC"/>
    <property type="match status" value="1"/>
</dbReference>
<evidence type="ECO:0000256" key="4">
    <source>
        <dbReference type="PROSITE-ProRule" id="PRU00433"/>
    </source>
</evidence>